<dbReference type="InterPro" id="IPR003591">
    <property type="entry name" value="Leu-rich_rpt_typical-subtyp"/>
</dbReference>
<evidence type="ECO:0000313" key="13">
    <source>
        <dbReference type="Proteomes" id="UP001497382"/>
    </source>
</evidence>
<evidence type="ECO:0000256" key="10">
    <source>
        <dbReference type="ARBA" id="ARBA00023319"/>
    </source>
</evidence>
<feature type="chain" id="PRO_5043539252" evidence="11">
    <location>
        <begin position="20"/>
        <end position="316"/>
    </location>
</feature>
<dbReference type="EMBL" id="CAXIEN010000540">
    <property type="protein sequence ID" value="CAL1300197.1"/>
    <property type="molecule type" value="Genomic_DNA"/>
</dbReference>
<dbReference type="InterPro" id="IPR032675">
    <property type="entry name" value="LRR_dom_sf"/>
</dbReference>
<proteinExistence type="inferred from homology"/>
<dbReference type="AlphaFoldDB" id="A0AAV2BWE2"/>
<evidence type="ECO:0000256" key="3">
    <source>
        <dbReference type="ARBA" id="ARBA00022614"/>
    </source>
</evidence>
<reference evidence="12 13" key="1">
    <citation type="submission" date="2024-04" db="EMBL/GenBank/DDBJ databases">
        <authorList>
            <person name="Rising A."/>
            <person name="Reimegard J."/>
            <person name="Sonavane S."/>
            <person name="Akerstrom W."/>
            <person name="Nylinder S."/>
            <person name="Hedman E."/>
            <person name="Kallberg Y."/>
        </authorList>
    </citation>
    <scope>NUCLEOTIDE SEQUENCE [LARGE SCALE GENOMIC DNA]</scope>
</reference>
<feature type="signal peptide" evidence="11">
    <location>
        <begin position="1"/>
        <end position="19"/>
    </location>
</feature>
<organism evidence="12 13">
    <name type="scientific">Larinioides sclopetarius</name>
    <dbReference type="NCBI Taxonomy" id="280406"/>
    <lineage>
        <taxon>Eukaryota</taxon>
        <taxon>Metazoa</taxon>
        <taxon>Ecdysozoa</taxon>
        <taxon>Arthropoda</taxon>
        <taxon>Chelicerata</taxon>
        <taxon>Arachnida</taxon>
        <taxon>Araneae</taxon>
        <taxon>Araneomorphae</taxon>
        <taxon>Entelegynae</taxon>
        <taxon>Araneoidea</taxon>
        <taxon>Araneidae</taxon>
        <taxon>Larinioides</taxon>
    </lineage>
</organism>
<evidence type="ECO:0000256" key="5">
    <source>
        <dbReference type="ARBA" id="ARBA00022737"/>
    </source>
</evidence>
<evidence type="ECO:0000256" key="8">
    <source>
        <dbReference type="ARBA" id="ARBA00023136"/>
    </source>
</evidence>
<dbReference type="Proteomes" id="UP001497382">
    <property type="component" value="Unassembled WGS sequence"/>
</dbReference>
<dbReference type="SMART" id="SM00369">
    <property type="entry name" value="LRR_TYP"/>
    <property type="match status" value="3"/>
</dbReference>
<dbReference type="Gene3D" id="3.80.10.10">
    <property type="entry name" value="Ribonuclease Inhibitor"/>
    <property type="match status" value="1"/>
</dbReference>
<dbReference type="PANTHER" id="PTHR24368:SF210">
    <property type="entry name" value="SURFACE ANTIGEN BSPA-LIKE"/>
    <property type="match status" value="1"/>
</dbReference>
<dbReference type="InterPro" id="IPR001611">
    <property type="entry name" value="Leu-rich_rpt"/>
</dbReference>
<evidence type="ECO:0000256" key="2">
    <source>
        <dbReference type="ARBA" id="ARBA00005670"/>
    </source>
</evidence>
<comment type="similarity">
    <text evidence="2">Belongs to the immunoglobulin superfamily. AMIGO family.</text>
</comment>
<evidence type="ECO:0000256" key="9">
    <source>
        <dbReference type="ARBA" id="ARBA00023180"/>
    </source>
</evidence>
<dbReference type="Pfam" id="PF13855">
    <property type="entry name" value="LRR_8"/>
    <property type="match status" value="1"/>
</dbReference>
<evidence type="ECO:0000313" key="12">
    <source>
        <dbReference type="EMBL" id="CAL1300197.1"/>
    </source>
</evidence>
<evidence type="ECO:0000256" key="7">
    <source>
        <dbReference type="ARBA" id="ARBA00022989"/>
    </source>
</evidence>
<dbReference type="PANTHER" id="PTHR24368">
    <property type="entry name" value="AMPHOTERIN-INDUCED PROTEIN"/>
    <property type="match status" value="1"/>
</dbReference>
<keyword evidence="5" id="KW-0677">Repeat</keyword>
<name>A0AAV2BWE2_9ARAC</name>
<keyword evidence="6" id="KW-0130">Cell adhesion</keyword>
<dbReference type="PROSITE" id="PS51450">
    <property type="entry name" value="LRR"/>
    <property type="match status" value="1"/>
</dbReference>
<gene>
    <name evidence="12" type="ORF">LARSCL_LOCUS21809</name>
</gene>
<keyword evidence="3" id="KW-0433">Leucine-rich repeat</keyword>
<keyword evidence="7" id="KW-1133">Transmembrane helix</keyword>
<dbReference type="InterPro" id="IPR031283">
    <property type="entry name" value="AMIGO"/>
</dbReference>
<keyword evidence="8" id="KW-0472">Membrane</keyword>
<dbReference type="GO" id="GO:0007155">
    <property type="term" value="P:cell adhesion"/>
    <property type="evidence" value="ECO:0007669"/>
    <property type="project" value="UniProtKB-KW"/>
</dbReference>
<evidence type="ECO:0000256" key="6">
    <source>
        <dbReference type="ARBA" id="ARBA00022889"/>
    </source>
</evidence>
<dbReference type="SUPFAM" id="SSF52058">
    <property type="entry name" value="L domain-like"/>
    <property type="match status" value="1"/>
</dbReference>
<comment type="caution">
    <text evidence="12">The sequence shown here is derived from an EMBL/GenBank/DDBJ whole genome shotgun (WGS) entry which is preliminary data.</text>
</comment>
<keyword evidence="11" id="KW-0732">Signal</keyword>
<accession>A0AAV2BWE2</accession>
<keyword evidence="13" id="KW-1185">Reference proteome</keyword>
<evidence type="ECO:0000256" key="11">
    <source>
        <dbReference type="SAM" id="SignalP"/>
    </source>
</evidence>
<evidence type="ECO:0000256" key="1">
    <source>
        <dbReference type="ARBA" id="ARBA00004479"/>
    </source>
</evidence>
<dbReference type="GO" id="GO:0016020">
    <property type="term" value="C:membrane"/>
    <property type="evidence" value="ECO:0007669"/>
    <property type="project" value="UniProtKB-SubCell"/>
</dbReference>
<keyword evidence="4" id="KW-0812">Transmembrane</keyword>
<comment type="subcellular location">
    <subcellularLocation>
        <location evidence="1">Membrane</location>
        <topology evidence="1">Single-pass type I membrane protein</topology>
    </subcellularLocation>
</comment>
<keyword evidence="9" id="KW-0325">Glycoprotein</keyword>
<keyword evidence="10" id="KW-0393">Immunoglobulin domain</keyword>
<protein>
    <submittedName>
        <fullName evidence="12">Uncharacterized protein</fullName>
    </submittedName>
</protein>
<sequence>MKCSFLSAFLLAILSLTLSQHLCPAPELVEPCECTSPYWPVTYRCENIADQEALVTMFEKSLDYPLHALVIDNSTLLYLPAALMRAKNVTILLISHSKMSAILDEPIGPSYEMQMFQVIESSVQRGIDWDMLKGLRIGQIQIDRTEVRRIGSDFVSNVEPTVTEVTFDDAKIVMVHKEAFSKLTKLKVLSMPHNHIRKLHRSMFPSTSKIRILDFSWNKISDLPDDIFSKMPALTDVFLEGNRIKSFPARTWQKLIDNNLNQVTLADNPIVCDCGIKWYTRKRRSVRVTGKCAEPANLKNRNLIQLSPGDFSHCPK</sequence>
<evidence type="ECO:0000256" key="4">
    <source>
        <dbReference type="ARBA" id="ARBA00022692"/>
    </source>
</evidence>